<keyword evidence="4 5" id="KW-0963">Cytoplasm</keyword>
<keyword evidence="10" id="KW-1185">Reference proteome</keyword>
<evidence type="ECO:0000256" key="5">
    <source>
        <dbReference type="HAMAP-Rule" id="MF_01114"/>
    </source>
</evidence>
<dbReference type="EMBL" id="JAOUSE010000054">
    <property type="protein sequence ID" value="MCU9595461.1"/>
    <property type="molecule type" value="Genomic_DNA"/>
</dbReference>
<sequence length="268" mass="31874">MSVQKNNKERYNIFFSSGEAEEYAFSVSEDVLIEYDLRKGKELRNEDIERITNRETIQKAYNLSLQFLSYRMRSEKEVQTYLEERNFSKETIQEVQYRLRERRYVDDAEFTKAFIKTQINTTDKGPKLIQNELKKKGIANHYIEQFMSLYTEDIQQEKAINLCKKMTGKKKNISTVQLKRDMQMSLMRKGYEHSTIQKAISISMQGIDEEQNEAAIIVQGEKALRKYRNEPLDKRKIKVKQFLYRKGFSLDVIDKFIDEKIAECETEE</sequence>
<feature type="domain" description="RecX first three-helical" evidence="8">
    <location>
        <begin position="60"/>
        <end position="95"/>
    </location>
</feature>
<comment type="subcellular location">
    <subcellularLocation>
        <location evidence="1 5">Cytoplasm</location>
    </subcellularLocation>
</comment>
<comment type="caution">
    <text evidence="9">The sequence shown here is derived from an EMBL/GenBank/DDBJ whole genome shotgun (WGS) entry which is preliminary data.</text>
</comment>
<dbReference type="InterPro" id="IPR036388">
    <property type="entry name" value="WH-like_DNA-bd_sf"/>
</dbReference>
<dbReference type="InterPro" id="IPR053925">
    <property type="entry name" value="RecX_HTH_3rd"/>
</dbReference>
<organism evidence="9 10">
    <name type="scientific">Pallidibacillus thermolactis</name>
    <dbReference type="NCBI Taxonomy" id="251051"/>
    <lineage>
        <taxon>Bacteria</taxon>
        <taxon>Bacillati</taxon>
        <taxon>Bacillota</taxon>
        <taxon>Bacilli</taxon>
        <taxon>Bacillales</taxon>
        <taxon>Bacillaceae</taxon>
        <taxon>Pallidibacillus</taxon>
    </lineage>
</organism>
<feature type="domain" description="RecX third three-helical" evidence="7">
    <location>
        <begin position="210"/>
        <end position="257"/>
    </location>
</feature>
<dbReference type="Pfam" id="PF02631">
    <property type="entry name" value="RecX_HTH2"/>
    <property type="match status" value="1"/>
</dbReference>
<feature type="domain" description="RecX second three-helical" evidence="6">
    <location>
        <begin position="106"/>
        <end position="145"/>
    </location>
</feature>
<evidence type="ECO:0000256" key="2">
    <source>
        <dbReference type="ARBA" id="ARBA00009695"/>
    </source>
</evidence>
<dbReference type="InterPro" id="IPR053924">
    <property type="entry name" value="RecX_HTH_2nd"/>
</dbReference>
<evidence type="ECO:0000313" key="9">
    <source>
        <dbReference type="EMBL" id="MCU9595461.1"/>
    </source>
</evidence>
<dbReference type="InterPro" id="IPR053926">
    <property type="entry name" value="RecX_HTH_1st"/>
</dbReference>
<dbReference type="HAMAP" id="MF_01114">
    <property type="entry name" value="RecX"/>
    <property type="match status" value="1"/>
</dbReference>
<name>A0ABT2WIE4_9BACI</name>
<accession>A0ABT2WIE4</accession>
<evidence type="ECO:0000256" key="1">
    <source>
        <dbReference type="ARBA" id="ARBA00004496"/>
    </source>
</evidence>
<dbReference type="PANTHER" id="PTHR33602">
    <property type="entry name" value="REGULATORY PROTEIN RECX FAMILY PROTEIN"/>
    <property type="match status" value="1"/>
</dbReference>
<dbReference type="Pfam" id="PF21982">
    <property type="entry name" value="RecX_HTH1"/>
    <property type="match status" value="1"/>
</dbReference>
<comment type="similarity">
    <text evidence="2 5">Belongs to the RecX family.</text>
</comment>
<dbReference type="NCBIfam" id="NF010733">
    <property type="entry name" value="PRK14135.1"/>
    <property type="match status" value="1"/>
</dbReference>
<dbReference type="Proteomes" id="UP001208656">
    <property type="component" value="Unassembled WGS sequence"/>
</dbReference>
<evidence type="ECO:0000313" key="10">
    <source>
        <dbReference type="Proteomes" id="UP001208656"/>
    </source>
</evidence>
<reference evidence="9 10" key="1">
    <citation type="submission" date="2022-10" db="EMBL/GenBank/DDBJ databases">
        <title>Description of Fervidibacillus gen. nov. in the family Fervidibacillaceae fam. nov. with two species, Fervidibacillus albus sp. nov., and Fervidibacillus halotolerans sp. nov., isolated from tidal flat sediments.</title>
        <authorList>
            <person name="Kwon K.K."/>
            <person name="Yang S.-H."/>
        </authorList>
    </citation>
    <scope>NUCLEOTIDE SEQUENCE [LARGE SCALE GENOMIC DNA]</scope>
    <source>
        <strain evidence="9 10">DSM 23332</strain>
    </source>
</reference>
<protein>
    <recommendedName>
        <fullName evidence="3 5">Regulatory protein RecX</fullName>
    </recommendedName>
</protein>
<evidence type="ECO:0000259" key="6">
    <source>
        <dbReference type="Pfam" id="PF02631"/>
    </source>
</evidence>
<gene>
    <name evidence="5 9" type="primary">recX</name>
    <name evidence="9" type="ORF">OEV82_13530</name>
</gene>
<comment type="function">
    <text evidence="5">Modulates RecA activity.</text>
</comment>
<dbReference type="InterPro" id="IPR003783">
    <property type="entry name" value="Regulatory_RecX"/>
</dbReference>
<evidence type="ECO:0000256" key="4">
    <source>
        <dbReference type="ARBA" id="ARBA00022490"/>
    </source>
</evidence>
<evidence type="ECO:0000259" key="7">
    <source>
        <dbReference type="Pfam" id="PF21981"/>
    </source>
</evidence>
<dbReference type="PANTHER" id="PTHR33602:SF1">
    <property type="entry name" value="REGULATORY PROTEIN RECX FAMILY PROTEIN"/>
    <property type="match status" value="1"/>
</dbReference>
<dbReference type="Pfam" id="PF21981">
    <property type="entry name" value="RecX_HTH3"/>
    <property type="match status" value="1"/>
</dbReference>
<proteinExistence type="inferred from homology"/>
<evidence type="ECO:0000259" key="8">
    <source>
        <dbReference type="Pfam" id="PF21982"/>
    </source>
</evidence>
<evidence type="ECO:0000256" key="3">
    <source>
        <dbReference type="ARBA" id="ARBA00018111"/>
    </source>
</evidence>
<dbReference type="Gene3D" id="1.10.10.10">
    <property type="entry name" value="Winged helix-like DNA-binding domain superfamily/Winged helix DNA-binding domain"/>
    <property type="match status" value="4"/>
</dbReference>